<dbReference type="Proteomes" id="UP000430404">
    <property type="component" value="Unassembled WGS sequence"/>
</dbReference>
<evidence type="ECO:0000313" key="2">
    <source>
        <dbReference type="Proteomes" id="UP000430404"/>
    </source>
</evidence>
<reference evidence="1 2" key="1">
    <citation type="submission" date="2019-10" db="EMBL/GenBank/DDBJ databases">
        <authorList>
            <person name="Karimi E."/>
        </authorList>
    </citation>
    <scope>NUCLEOTIDE SEQUENCE [LARGE SCALE GENOMIC DNA]</scope>
    <source>
        <strain evidence="1">Acinetobacter sp. 8BE</strain>
    </source>
</reference>
<dbReference type="AlphaFoldDB" id="A0A653K7R4"/>
<protein>
    <submittedName>
        <fullName evidence="1">Uncharacterized protein</fullName>
    </submittedName>
</protein>
<organism evidence="1 2">
    <name type="scientific">Acinetobacter proteolyticus</name>
    <dbReference type="NCBI Taxonomy" id="1776741"/>
    <lineage>
        <taxon>Bacteria</taxon>
        <taxon>Pseudomonadati</taxon>
        <taxon>Pseudomonadota</taxon>
        <taxon>Gammaproteobacteria</taxon>
        <taxon>Moraxellales</taxon>
        <taxon>Moraxellaceae</taxon>
        <taxon>Acinetobacter</taxon>
    </lineage>
</organism>
<proteinExistence type="predicted"/>
<accession>A0A653K7R4</accession>
<gene>
    <name evidence="1" type="ORF">ACI8B_300055</name>
</gene>
<evidence type="ECO:0000313" key="1">
    <source>
        <dbReference type="EMBL" id="VXA56924.1"/>
    </source>
</evidence>
<dbReference type="EMBL" id="CABWKZ010000024">
    <property type="protein sequence ID" value="VXA56924.1"/>
    <property type="molecule type" value="Genomic_DNA"/>
</dbReference>
<name>A0A653K7R4_9GAMM</name>
<sequence>MAARPKAMLEVGYKTAKQRFAHRRKTEGYA</sequence>